<feature type="non-terminal residue" evidence="1">
    <location>
        <position position="1"/>
    </location>
</feature>
<reference evidence="1" key="1">
    <citation type="submission" date="2009-11" db="EMBL/GenBank/DDBJ databases">
        <authorList>
            <consortium name="US DOE Joint Genome Institute (JGI-PGF)"/>
            <person name="Ottilar R."/>
            <person name="Schmutz J."/>
            <person name="Salamov A."/>
            <person name="Cheng J.F."/>
            <person name="Lucas S."/>
            <person name="Pitluck S."/>
            <person name="Gundlach H."/>
            <person name="Guo Y."/>
            <person name="Haberer G."/>
            <person name="Nasrallah J."/>
            <person name="Mayer K.F.X."/>
            <person name="van de Peer Y."/>
            <person name="Weigel D."/>
            <person name="Grigoriev I.V."/>
        </authorList>
    </citation>
    <scope>NUCLEOTIDE SEQUENCE</scope>
    <source>
        <strain evidence="1">Nigerian</strain>
    </source>
</reference>
<sequence>LHSVPVGYTCPVGIMYNAHSAHSQYICHANIMYNAHRAHSQYICSANIKFQFGDFGGVYWALLNSCELGTSYTGLVIWYQDKNILNMNASGVVVKMANKTVNINASGVNINASRNVAKMANKT</sequence>
<proteinExistence type="predicted"/>
<accession>A0A1B8Y2I4</accession>
<reference evidence="1" key="2">
    <citation type="journal article" date="2010" name="Science">
        <title>The genome of the Western clawed frog Xenopus tropicalis.</title>
        <authorList>
            <person name="Hellsten U."/>
            <person name="Harland R.M."/>
            <person name="Gilchrist M.J."/>
            <person name="Hendrix D."/>
            <person name="Jurka J."/>
            <person name="Kapitonov V."/>
            <person name="Ovcharenko I."/>
            <person name="Putnam N.H."/>
            <person name="Shu S."/>
            <person name="Taher L."/>
            <person name="Blitz I.L."/>
            <person name="Blumberg B."/>
            <person name="Dichmann D.S."/>
            <person name="Dubchak I."/>
            <person name="Amaya E."/>
            <person name="Detter J.C."/>
            <person name="Fletcher R."/>
            <person name="Gerhard D.S."/>
            <person name="Goodstein D."/>
            <person name="Graves T."/>
            <person name="Grigoriev I.V."/>
            <person name="Grimwood J."/>
            <person name="Kawashima T."/>
            <person name="Lindquist E."/>
            <person name="Lucas S.M."/>
            <person name="Mead P.E."/>
            <person name="Mitros T."/>
            <person name="Ogino H."/>
            <person name="Ohta Y."/>
            <person name="Poliakov A.V."/>
            <person name="Pollet N."/>
            <person name="Robert J."/>
            <person name="Salamov A."/>
            <person name="Sater A.K."/>
            <person name="Schmutz J."/>
            <person name="Terry A."/>
            <person name="Vize P.D."/>
            <person name="Warren W.C."/>
            <person name="Wells D."/>
            <person name="Wills A."/>
            <person name="Wilson R.K."/>
            <person name="Zimmerman L.B."/>
            <person name="Zorn A.M."/>
            <person name="Grainger R."/>
            <person name="Grammer T."/>
            <person name="Khokha M.K."/>
            <person name="Richardson P.M."/>
            <person name="Rokhsar D.S."/>
        </authorList>
    </citation>
    <scope>NUCLEOTIDE SEQUENCE [LARGE SCALE GENOMIC DNA]</scope>
    <source>
        <strain evidence="1">Nigerian</strain>
    </source>
</reference>
<gene>
    <name evidence="1" type="ORF">XENTR_v900274632mg</name>
</gene>
<protein>
    <submittedName>
        <fullName evidence="1">Uncharacterized protein</fullName>
    </submittedName>
</protein>
<reference evidence="1" key="3">
    <citation type="submission" date="2016-05" db="EMBL/GenBank/DDBJ databases">
        <title>WGS assembly of Xenopus tropicalis.</title>
        <authorList>
            <person name="Sessions A."/>
            <person name="Jenkins J."/>
            <person name="Mitros T."/>
            <person name="Lyons J.T."/>
            <person name="Dichmann D.S."/>
            <person name="Robert J."/>
            <person name="Harland R.M."/>
            <person name="Rokhsar D.S."/>
        </authorList>
    </citation>
    <scope>NUCLEOTIDE SEQUENCE</scope>
    <source>
        <strain evidence="1">Nigerian</strain>
    </source>
</reference>
<dbReference type="EMBL" id="KV460524">
    <property type="protein sequence ID" value="OCA17145.1"/>
    <property type="molecule type" value="Genomic_DNA"/>
</dbReference>
<evidence type="ECO:0000313" key="1">
    <source>
        <dbReference type="EMBL" id="OCA17145.1"/>
    </source>
</evidence>
<dbReference type="AlphaFoldDB" id="A0A1B8Y2I4"/>
<name>A0A1B8Y2I4_XENTR</name>
<organism evidence="1">
    <name type="scientific">Xenopus tropicalis</name>
    <name type="common">Western clawed frog</name>
    <name type="synonym">Silurana tropicalis</name>
    <dbReference type="NCBI Taxonomy" id="8364"/>
    <lineage>
        <taxon>Eukaryota</taxon>
        <taxon>Metazoa</taxon>
        <taxon>Chordata</taxon>
        <taxon>Craniata</taxon>
        <taxon>Vertebrata</taxon>
        <taxon>Euteleostomi</taxon>
        <taxon>Amphibia</taxon>
        <taxon>Batrachia</taxon>
        <taxon>Anura</taxon>
        <taxon>Pipoidea</taxon>
        <taxon>Pipidae</taxon>
        <taxon>Xenopodinae</taxon>
        <taxon>Xenopus</taxon>
        <taxon>Silurana</taxon>
    </lineage>
</organism>